<dbReference type="InterPro" id="IPR052363">
    <property type="entry name" value="LPS_export_LptC"/>
</dbReference>
<dbReference type="PANTHER" id="PTHR37481">
    <property type="entry name" value="LIPOPOLYSACCHARIDE EXPORT SYSTEM PROTEIN LPTC"/>
    <property type="match status" value="1"/>
</dbReference>
<gene>
    <name evidence="6" type="primary">lptC</name>
    <name evidence="6" type="ORF">NFC81_10600</name>
</gene>
<name>A0AB38YCS4_9GAMM</name>
<dbReference type="NCBIfam" id="TIGR04409">
    <property type="entry name" value="LptC_YrbK"/>
    <property type="match status" value="1"/>
</dbReference>
<dbReference type="InterPro" id="IPR010664">
    <property type="entry name" value="LipoPS_assembly_LptC-rel"/>
</dbReference>
<dbReference type="GO" id="GO:0015221">
    <property type="term" value="F:lipopolysaccharide transmembrane transporter activity"/>
    <property type="evidence" value="ECO:0007669"/>
    <property type="project" value="InterPro"/>
</dbReference>
<evidence type="ECO:0000256" key="2">
    <source>
        <dbReference type="ARBA" id="ARBA00022519"/>
    </source>
</evidence>
<evidence type="ECO:0000313" key="6">
    <source>
        <dbReference type="EMBL" id="WLD57168.1"/>
    </source>
</evidence>
<dbReference type="GO" id="GO:0017089">
    <property type="term" value="F:glycolipid transfer activity"/>
    <property type="evidence" value="ECO:0007669"/>
    <property type="project" value="TreeGrafter"/>
</dbReference>
<keyword evidence="4" id="KW-1133">Transmembrane helix</keyword>
<dbReference type="EMBL" id="CP101717">
    <property type="protein sequence ID" value="WLD57168.1"/>
    <property type="molecule type" value="Genomic_DNA"/>
</dbReference>
<protein>
    <submittedName>
        <fullName evidence="6">LPS export ABC transporter periplasmic protein LptC</fullName>
    </submittedName>
</protein>
<dbReference type="Gene3D" id="2.60.450.10">
    <property type="entry name" value="Lipopolysaccharide (LPS) transport protein A like domain"/>
    <property type="match status" value="1"/>
</dbReference>
<evidence type="ECO:0000256" key="5">
    <source>
        <dbReference type="ARBA" id="ARBA00023136"/>
    </source>
</evidence>
<reference evidence="6" key="1">
    <citation type="submission" date="2022-07" db="EMBL/GenBank/DDBJ databases">
        <title>Complete genome sequence of Salinispirillum sp. LH10-3-1 capable of multiple carbohydrate inversion isolated from a soda lake.</title>
        <authorList>
            <person name="Liu J."/>
            <person name="Zhai Y."/>
            <person name="Zhang H."/>
            <person name="Yang H."/>
            <person name="Qu J."/>
            <person name="Li J."/>
        </authorList>
    </citation>
    <scope>NUCLEOTIDE SEQUENCE</scope>
    <source>
        <strain evidence="6">LH 10-3-1</strain>
    </source>
</reference>
<dbReference type="RefSeq" id="WP_304994456.1">
    <property type="nucleotide sequence ID" value="NZ_CP101717.1"/>
</dbReference>
<dbReference type="GO" id="GO:0005886">
    <property type="term" value="C:plasma membrane"/>
    <property type="evidence" value="ECO:0007669"/>
    <property type="project" value="InterPro"/>
</dbReference>
<evidence type="ECO:0000256" key="1">
    <source>
        <dbReference type="ARBA" id="ARBA00022475"/>
    </source>
</evidence>
<proteinExistence type="predicted"/>
<dbReference type="Pfam" id="PF06835">
    <property type="entry name" value="LptC"/>
    <property type="match status" value="1"/>
</dbReference>
<keyword evidence="1" id="KW-1003">Cell membrane</keyword>
<accession>A0AB38YCS4</accession>
<keyword evidence="2" id="KW-0997">Cell inner membrane</keyword>
<keyword evidence="3" id="KW-0812">Transmembrane</keyword>
<dbReference type="AlphaFoldDB" id="A0AB38YCS4"/>
<keyword evidence="5" id="KW-0472">Membrane</keyword>
<dbReference type="InterPro" id="IPR026265">
    <property type="entry name" value="LptC"/>
</dbReference>
<sequence>MNVKRIGLTLIVVLATVAGLWLSTRQGVTVADEPTTSDARTLPQLRMANIERITTDTEGVWVSTLLATHAEFYDKADRLVLENPDLQAAGNPPSAMTANRAEVNNGRYWTMTGNVVVISDPEAELPLVIRTSVLHYDNLTELATTDAPVTITQGSRMNTEAIGMTINLNTLEFDLHEQVRSIYRPD</sequence>
<organism evidence="6">
    <name type="scientific">Salinispirillum sp. LH 10-3-1</name>
    <dbReference type="NCBI Taxonomy" id="2952525"/>
    <lineage>
        <taxon>Bacteria</taxon>
        <taxon>Pseudomonadati</taxon>
        <taxon>Pseudomonadota</taxon>
        <taxon>Gammaproteobacteria</taxon>
        <taxon>Oceanospirillales</taxon>
        <taxon>Saccharospirillaceae</taxon>
        <taxon>Salinispirillum</taxon>
    </lineage>
</organism>
<evidence type="ECO:0000256" key="4">
    <source>
        <dbReference type="ARBA" id="ARBA00022989"/>
    </source>
</evidence>
<dbReference type="PANTHER" id="PTHR37481:SF1">
    <property type="entry name" value="LIPOPOLYSACCHARIDE EXPORT SYSTEM PROTEIN LPTC"/>
    <property type="match status" value="1"/>
</dbReference>
<dbReference type="GO" id="GO:0030288">
    <property type="term" value="C:outer membrane-bounded periplasmic space"/>
    <property type="evidence" value="ECO:0007669"/>
    <property type="project" value="TreeGrafter"/>
</dbReference>
<evidence type="ECO:0000256" key="3">
    <source>
        <dbReference type="ARBA" id="ARBA00022692"/>
    </source>
</evidence>